<name>A0ACC1R862_9HYPO</name>
<evidence type="ECO:0000313" key="1">
    <source>
        <dbReference type="EMBL" id="KAJ3498180.1"/>
    </source>
</evidence>
<evidence type="ECO:0000313" key="2">
    <source>
        <dbReference type="Proteomes" id="UP001148737"/>
    </source>
</evidence>
<dbReference type="EMBL" id="JANAKD010000065">
    <property type="protein sequence ID" value="KAJ3498180.1"/>
    <property type="molecule type" value="Genomic_DNA"/>
</dbReference>
<organism evidence="1 2">
    <name type="scientific">Lecanicillium saksenae</name>
    <dbReference type="NCBI Taxonomy" id="468837"/>
    <lineage>
        <taxon>Eukaryota</taxon>
        <taxon>Fungi</taxon>
        <taxon>Dikarya</taxon>
        <taxon>Ascomycota</taxon>
        <taxon>Pezizomycotina</taxon>
        <taxon>Sordariomycetes</taxon>
        <taxon>Hypocreomycetidae</taxon>
        <taxon>Hypocreales</taxon>
        <taxon>Cordycipitaceae</taxon>
        <taxon>Lecanicillium</taxon>
    </lineage>
</organism>
<gene>
    <name evidence="1" type="ORF">NLG97_g1326</name>
</gene>
<sequence length="1197" mass="134802">MTGPVLYEATVPYCRKALENQIKLLRKGQEWCKENGHEETKLSNGRLVEDMMPLPFHVTFSTFNIVQFLVDLGATDATPEDIVGEGLSLDDLIARVERTLKVLEAVDTTKLTAKEQDVINIHLGNFSIERPALKYAHEIAVPSFNTLVHLATRFILSRNVASTSTLTVCIGEDFLGGGFQRSAQSVWLASFWKQPVYGSARTATPHFAQPGPRSCHSIFHAPGLPNIIKSAHMEDLVVLQCVARCSALALCLAGGGDAPALEPPPDADTDTDTDAEMSEFRQKNGDEDLQASLHDLESVMNGLSGQNHHLGDLSATKEIAASCKSICGRVYSAVPGSRGPKRIGTSFNTWKTSRPVVGSSRQGFEMRKFCERLQDLQRNLTSQVGKLLTNYISISRRHIRQIHMDSRRLQCQESDRLKILSRLVRSLEVKARSLQSEKSEVVVSSDDIESIRTQIENLEEEQAYVKQQHAMLKSLAFKNNVARHDTIPEAHQRTFSWVFASIKPGEVSSPGYHLREWLERGSGIFWISGKPGAGKSTLMKFIADHENAQEALSIWSEQKRVVIVSHYFWCAGTQMQRSHSGLLQTLLFEILRQLPDIMETLLPERWGASTTTNWTMAELYQTLYGAVGRADLPVKFCFFIDGLDEFEGDHLALCRELMTLAKSENVKLCLSSRPWSVFEETFGSGRMGHLRLHDVTANDIVGFVLDCFSRHSDAPKILSLDESQKLAVAISEKSQGVFLWVSLATKCLLEALSLGYSYSQLFEVLQQYPSELDDFFTYNLESIPKSDHARMATTLLITEAAEKPLDVGIYYFHEMEFSDLDYVSSLSSEPPSRLEHRRQLSQMTQKLDALCRGLLSVDQKTKVVNCLHRTVRDYLDQARIKVMLSGKAPPGFSPTLCLLRASAAWAKSSRAIMSEEPKSEFLSCITSLLVSAAQLYRPEDLALCQRLLDHVDDCLVAKGPGAQESLQIFRTQVISHRLWRYLGDIRTRKPQYYDSLEVPPLVLALFPGYEVGEVRERRPRWDEATKNTLVCLFDQGQNPNKLFSTAETLGARAEKTPWVVLCEQILPQHDDEHIVNIHKLQSHFRMALDTGILNAFLEHGANPNARCHRPGQEVSVLATDYLLHAFRLRADDDQVLKDLYLEHVHWFAPKEADHLNAVINDFFRHMDRAQGHDRSAFLQQVSEKLLTLSTQLQRRAR</sequence>
<comment type="caution">
    <text evidence="1">The sequence shown here is derived from an EMBL/GenBank/DDBJ whole genome shotgun (WGS) entry which is preliminary data.</text>
</comment>
<reference evidence="1" key="1">
    <citation type="submission" date="2022-07" db="EMBL/GenBank/DDBJ databases">
        <title>Genome Sequence of Lecanicillium saksenae.</title>
        <authorList>
            <person name="Buettner E."/>
        </authorList>
    </citation>
    <scope>NUCLEOTIDE SEQUENCE</scope>
    <source>
        <strain evidence="1">VT-O1</strain>
    </source>
</reference>
<accession>A0ACC1R862</accession>
<dbReference type="Proteomes" id="UP001148737">
    <property type="component" value="Unassembled WGS sequence"/>
</dbReference>
<proteinExistence type="predicted"/>
<keyword evidence="2" id="KW-1185">Reference proteome</keyword>
<protein>
    <submittedName>
        <fullName evidence="1">Uncharacterized protein</fullName>
    </submittedName>
</protein>